<sequence length="163" mass="17683">MTDEGASANEQLMAACRNDQEDTVEEILESGNYDIKYTDGAGNTAAHLAAKYGSLACLEWLVNLDDIDLNIKNRMEGNTPLHYAVEFQTQDVDTAAAMVDILLQGGADIKVENRNKMTPSMLVLPKNKEISDLLAQSTAAYEIDDADIANDDDYGSDDGEASD</sequence>
<evidence type="ECO:0000313" key="5">
    <source>
        <dbReference type="Proteomes" id="UP000078561"/>
    </source>
</evidence>
<dbReference type="EMBL" id="LT553525">
    <property type="protein sequence ID" value="SAM01262.1"/>
    <property type="molecule type" value="Genomic_DNA"/>
</dbReference>
<dbReference type="SUPFAM" id="SSF48403">
    <property type="entry name" value="Ankyrin repeat"/>
    <property type="match status" value="1"/>
</dbReference>
<keyword evidence="5" id="KW-1185">Reference proteome</keyword>
<name>A0A168NV09_ABSGL</name>
<dbReference type="PRINTS" id="PR01415">
    <property type="entry name" value="ANKYRIN"/>
</dbReference>
<reference evidence="4" key="1">
    <citation type="submission" date="2016-04" db="EMBL/GenBank/DDBJ databases">
        <authorList>
            <person name="Evans L.H."/>
            <person name="Alamgir A."/>
            <person name="Owens N."/>
            <person name="Weber N.D."/>
            <person name="Virtaneva K."/>
            <person name="Barbian K."/>
            <person name="Babar A."/>
            <person name="Rosenke K."/>
        </authorList>
    </citation>
    <scope>NUCLEOTIDE SEQUENCE [LARGE SCALE GENOMIC DNA]</scope>
    <source>
        <strain evidence="4">CBS 101.48</strain>
    </source>
</reference>
<organism evidence="4">
    <name type="scientific">Absidia glauca</name>
    <name type="common">Pin mould</name>
    <dbReference type="NCBI Taxonomy" id="4829"/>
    <lineage>
        <taxon>Eukaryota</taxon>
        <taxon>Fungi</taxon>
        <taxon>Fungi incertae sedis</taxon>
        <taxon>Mucoromycota</taxon>
        <taxon>Mucoromycotina</taxon>
        <taxon>Mucoromycetes</taxon>
        <taxon>Mucorales</taxon>
        <taxon>Cunninghamellaceae</taxon>
        <taxon>Absidia</taxon>
    </lineage>
</organism>
<dbReference type="PANTHER" id="PTHR24189">
    <property type="entry name" value="MYOTROPHIN"/>
    <property type="match status" value="1"/>
</dbReference>
<accession>A0A168NV09</accession>
<dbReference type="Proteomes" id="UP000078561">
    <property type="component" value="Unassembled WGS sequence"/>
</dbReference>
<dbReference type="Pfam" id="PF12796">
    <property type="entry name" value="Ank_2"/>
    <property type="match status" value="1"/>
</dbReference>
<keyword evidence="2 3" id="KW-0040">ANK repeat</keyword>
<evidence type="ECO:0000256" key="3">
    <source>
        <dbReference type="PROSITE-ProRule" id="PRU00023"/>
    </source>
</evidence>
<evidence type="ECO:0000313" key="4">
    <source>
        <dbReference type="EMBL" id="SAM01262.1"/>
    </source>
</evidence>
<dbReference type="OrthoDB" id="9995210at2759"/>
<feature type="repeat" description="ANK" evidence="3">
    <location>
        <begin position="76"/>
        <end position="114"/>
    </location>
</feature>
<proteinExistence type="predicted"/>
<evidence type="ECO:0000256" key="2">
    <source>
        <dbReference type="ARBA" id="ARBA00023043"/>
    </source>
</evidence>
<evidence type="ECO:0000256" key="1">
    <source>
        <dbReference type="ARBA" id="ARBA00022737"/>
    </source>
</evidence>
<dbReference type="OMA" id="HICAMYG"/>
<dbReference type="FunCoup" id="A0A168NV09">
    <property type="interactions" value="23"/>
</dbReference>
<dbReference type="AlphaFoldDB" id="A0A168NV09"/>
<dbReference type="PROSITE" id="PS50297">
    <property type="entry name" value="ANK_REP_REGION"/>
    <property type="match status" value="1"/>
</dbReference>
<dbReference type="InterPro" id="IPR002110">
    <property type="entry name" value="Ankyrin_rpt"/>
</dbReference>
<dbReference type="SMART" id="SM00248">
    <property type="entry name" value="ANK"/>
    <property type="match status" value="3"/>
</dbReference>
<keyword evidence="1" id="KW-0677">Repeat</keyword>
<dbReference type="InterPro" id="IPR036770">
    <property type="entry name" value="Ankyrin_rpt-contain_sf"/>
</dbReference>
<gene>
    <name evidence="4" type="primary">ABSGL_07003.1 scaffold 8715</name>
</gene>
<dbReference type="InterPro" id="IPR050745">
    <property type="entry name" value="Multifunctional_regulatory"/>
</dbReference>
<dbReference type="InParanoid" id="A0A168NV09"/>
<protein>
    <submittedName>
        <fullName evidence="4">Uncharacterized protein</fullName>
    </submittedName>
</protein>
<dbReference type="STRING" id="4829.A0A168NV09"/>
<dbReference type="Gene3D" id="1.25.40.20">
    <property type="entry name" value="Ankyrin repeat-containing domain"/>
    <property type="match status" value="1"/>
</dbReference>
<dbReference type="PROSITE" id="PS50088">
    <property type="entry name" value="ANK_REPEAT"/>
    <property type="match status" value="1"/>
</dbReference>